<comment type="caution">
    <text evidence="1">The sequence shown here is derived from an EMBL/GenBank/DDBJ whole genome shotgun (WGS) entry which is preliminary data.</text>
</comment>
<reference evidence="1" key="1">
    <citation type="submission" date="2021-06" db="EMBL/GenBank/DDBJ databases">
        <authorList>
            <person name="Kallberg Y."/>
            <person name="Tangrot J."/>
            <person name="Rosling A."/>
        </authorList>
    </citation>
    <scope>NUCLEOTIDE SEQUENCE</scope>
    <source>
        <strain evidence="1">FL966</strain>
    </source>
</reference>
<proteinExistence type="predicted"/>
<gene>
    <name evidence="1" type="ORF">CPELLU_LOCUS3112</name>
</gene>
<dbReference type="EMBL" id="CAJVQA010001458">
    <property type="protein sequence ID" value="CAG8515178.1"/>
    <property type="molecule type" value="Genomic_DNA"/>
</dbReference>
<accession>A0A9N9A1Z8</accession>
<keyword evidence="2" id="KW-1185">Reference proteome</keyword>
<name>A0A9N9A1Z8_9GLOM</name>
<sequence>MLEHMSTNLKIKDSETPNETIFAAKNIKTGSYYENIAVERKRKGNNKWEGNMNELAQQIQNMTTNYAKLTVILTIQAKVNKSCPRLLTRVNVIVISYQCNEKGH</sequence>
<dbReference type="Proteomes" id="UP000789759">
    <property type="component" value="Unassembled WGS sequence"/>
</dbReference>
<protein>
    <submittedName>
        <fullName evidence="1">22062_t:CDS:1</fullName>
    </submittedName>
</protein>
<dbReference type="AlphaFoldDB" id="A0A9N9A1Z8"/>
<evidence type="ECO:0000313" key="2">
    <source>
        <dbReference type="Proteomes" id="UP000789759"/>
    </source>
</evidence>
<evidence type="ECO:0000313" key="1">
    <source>
        <dbReference type="EMBL" id="CAG8515178.1"/>
    </source>
</evidence>
<organism evidence="1 2">
    <name type="scientific">Cetraspora pellucida</name>
    <dbReference type="NCBI Taxonomy" id="1433469"/>
    <lineage>
        <taxon>Eukaryota</taxon>
        <taxon>Fungi</taxon>
        <taxon>Fungi incertae sedis</taxon>
        <taxon>Mucoromycota</taxon>
        <taxon>Glomeromycotina</taxon>
        <taxon>Glomeromycetes</taxon>
        <taxon>Diversisporales</taxon>
        <taxon>Gigasporaceae</taxon>
        <taxon>Cetraspora</taxon>
    </lineage>
</organism>